<dbReference type="InterPro" id="IPR050490">
    <property type="entry name" value="Bact_solute-bd_prot1"/>
</dbReference>
<sequence length="455" mass="50283">MSLLRSKTKCCAKNAFALLASLLITSLLLGGCAQKTSGGESAEQGTIRIALPNKDSYAYWLGDYVSAAYPELKVELIDMEPDYRNPATLEEYERKLKAEKPDLVLLGFSGKYPGLTADGLLEDLSLRMSADGMKQDDYYPGMLEKLKREGGGNLYAVTPAFQAYALYYNADLFHKYNVSLPRNGMTMMDVMDLASQFARAGSHKDGIVGYHQPFGSMPNQLLFTLSNREGVQAYDFRSGHVTIDTPAWRKIISTVVELYKNGTFLMQDVKGEMIDGTLTYGPDEVNEADLFKKGKSAMTIAGYHDMSGLKFETGRVTPPVSSVDMQRSVDISMNNYMAIPAGAERADLAWEIIRFMLSDYVAKVKSGLDEDMPVNKAYMNYDTDPLLPALYEILPSNEPSSVSMEGYDPKFTSLFFELEDREIAAAVKGEKSVEACIAAIQKEGQALMDAAKPKK</sequence>
<accession>A0A7X4YLX1</accession>
<reference evidence="2 3" key="1">
    <citation type="submission" date="2020-01" db="EMBL/GenBank/DDBJ databases">
        <title>Paenibacillus soybeanensis sp. nov. isolated from the nodules of soybean (Glycine max(L.) Merr).</title>
        <authorList>
            <person name="Wang H."/>
        </authorList>
    </citation>
    <scope>NUCLEOTIDE SEQUENCE [LARGE SCALE GENOMIC DNA]</scope>
    <source>
        <strain evidence="2 3">DSM 23054</strain>
    </source>
</reference>
<dbReference type="PANTHER" id="PTHR43649:SF12">
    <property type="entry name" value="DIACETYLCHITOBIOSE BINDING PROTEIN DASA"/>
    <property type="match status" value="1"/>
</dbReference>
<feature type="chain" id="PRO_5038590482" evidence="1">
    <location>
        <begin position="31"/>
        <end position="455"/>
    </location>
</feature>
<proteinExistence type="predicted"/>
<keyword evidence="1" id="KW-0732">Signal</keyword>
<dbReference type="PANTHER" id="PTHR43649">
    <property type="entry name" value="ARABINOSE-BINDING PROTEIN-RELATED"/>
    <property type="match status" value="1"/>
</dbReference>
<dbReference type="PROSITE" id="PS51257">
    <property type="entry name" value="PROKAR_LIPOPROTEIN"/>
    <property type="match status" value="1"/>
</dbReference>
<dbReference type="AlphaFoldDB" id="A0A7X4YLX1"/>
<dbReference type="EMBL" id="JAAAMU010000003">
    <property type="protein sequence ID" value="NBC68782.1"/>
    <property type="molecule type" value="Genomic_DNA"/>
</dbReference>
<gene>
    <name evidence="2" type="ORF">GT003_07265</name>
</gene>
<keyword evidence="3" id="KW-1185">Reference proteome</keyword>
<dbReference type="InterPro" id="IPR006059">
    <property type="entry name" value="SBP"/>
</dbReference>
<organism evidence="2 3">
    <name type="scientific">Paenibacillus sacheonensis</name>
    <dbReference type="NCBI Taxonomy" id="742054"/>
    <lineage>
        <taxon>Bacteria</taxon>
        <taxon>Bacillati</taxon>
        <taxon>Bacillota</taxon>
        <taxon>Bacilli</taxon>
        <taxon>Bacillales</taxon>
        <taxon>Paenibacillaceae</taxon>
        <taxon>Paenibacillus</taxon>
    </lineage>
</organism>
<comment type="caution">
    <text evidence="2">The sequence shown here is derived from an EMBL/GenBank/DDBJ whole genome shotgun (WGS) entry which is preliminary data.</text>
</comment>
<dbReference type="Gene3D" id="3.40.190.10">
    <property type="entry name" value="Periplasmic binding protein-like II"/>
    <property type="match status" value="1"/>
</dbReference>
<evidence type="ECO:0000313" key="3">
    <source>
        <dbReference type="Proteomes" id="UP000558113"/>
    </source>
</evidence>
<feature type="signal peptide" evidence="1">
    <location>
        <begin position="1"/>
        <end position="30"/>
    </location>
</feature>
<dbReference type="RefSeq" id="WP_161695939.1">
    <property type="nucleotide sequence ID" value="NZ_JAAAMU010000003.1"/>
</dbReference>
<protein>
    <submittedName>
        <fullName evidence="2">Extracellular solute-binding protein</fullName>
    </submittedName>
</protein>
<dbReference type="OrthoDB" id="2675752at2"/>
<name>A0A7X4YLX1_9BACL</name>
<dbReference type="Proteomes" id="UP000558113">
    <property type="component" value="Unassembled WGS sequence"/>
</dbReference>
<dbReference type="Pfam" id="PF01547">
    <property type="entry name" value="SBP_bac_1"/>
    <property type="match status" value="1"/>
</dbReference>
<evidence type="ECO:0000256" key="1">
    <source>
        <dbReference type="SAM" id="SignalP"/>
    </source>
</evidence>
<evidence type="ECO:0000313" key="2">
    <source>
        <dbReference type="EMBL" id="NBC68782.1"/>
    </source>
</evidence>
<dbReference type="SUPFAM" id="SSF53850">
    <property type="entry name" value="Periplasmic binding protein-like II"/>
    <property type="match status" value="1"/>
</dbReference>